<dbReference type="NCBIfam" id="TIGR00564">
    <property type="entry name" value="trpE_most"/>
    <property type="match status" value="1"/>
</dbReference>
<evidence type="ECO:0000256" key="5">
    <source>
        <dbReference type="ARBA" id="ARBA00012266"/>
    </source>
</evidence>
<comment type="similarity">
    <text evidence="3">Belongs to the anthranilate synthase component I family.</text>
</comment>
<dbReference type="SUPFAM" id="SSF56322">
    <property type="entry name" value="ADC synthase"/>
    <property type="match status" value="1"/>
</dbReference>
<evidence type="ECO:0000256" key="6">
    <source>
        <dbReference type="ARBA" id="ARBA00020653"/>
    </source>
</evidence>
<name>A0A3B1E0R3_9ZZZZ</name>
<dbReference type="InterPro" id="IPR005256">
    <property type="entry name" value="Anth_synth_I_PabB"/>
</dbReference>
<dbReference type="InterPro" id="IPR015890">
    <property type="entry name" value="Chorismate_C"/>
</dbReference>
<evidence type="ECO:0000259" key="15">
    <source>
        <dbReference type="Pfam" id="PF00425"/>
    </source>
</evidence>
<dbReference type="PANTHER" id="PTHR11236">
    <property type="entry name" value="AMINOBENZOATE/ANTHRANILATE SYNTHASE"/>
    <property type="match status" value="1"/>
</dbReference>
<dbReference type="Gene3D" id="3.60.120.10">
    <property type="entry name" value="Anthranilate synthase"/>
    <property type="match status" value="1"/>
</dbReference>
<protein>
    <recommendedName>
        <fullName evidence="6">Anthranilate synthase component 1</fullName>
        <ecNumber evidence="5">4.1.3.27</ecNumber>
    </recommendedName>
</protein>
<evidence type="ECO:0000256" key="3">
    <source>
        <dbReference type="ARBA" id="ARBA00009562"/>
    </source>
</evidence>
<keyword evidence="10" id="KW-0460">Magnesium</keyword>
<dbReference type="InterPro" id="IPR006805">
    <property type="entry name" value="Anth_synth_I_N"/>
</dbReference>
<evidence type="ECO:0000256" key="10">
    <source>
        <dbReference type="ARBA" id="ARBA00022842"/>
    </source>
</evidence>
<comment type="cofactor">
    <cofactor evidence="1">
        <name>Mg(2+)</name>
        <dbReference type="ChEBI" id="CHEBI:18420"/>
    </cofactor>
</comment>
<dbReference type="InterPro" id="IPR005801">
    <property type="entry name" value="ADC_synthase"/>
</dbReference>
<evidence type="ECO:0000256" key="4">
    <source>
        <dbReference type="ARBA" id="ARBA00011575"/>
    </source>
</evidence>
<gene>
    <name evidence="17" type="ORF">MNBD_UNCLBAC01-2130</name>
</gene>
<reference evidence="17" key="1">
    <citation type="submission" date="2018-06" db="EMBL/GenBank/DDBJ databases">
        <authorList>
            <person name="Zhirakovskaya E."/>
        </authorList>
    </citation>
    <scope>NUCLEOTIDE SEQUENCE</scope>
</reference>
<dbReference type="Pfam" id="PF00425">
    <property type="entry name" value="Chorismate_bind"/>
    <property type="match status" value="1"/>
</dbReference>
<keyword evidence="8" id="KW-0479">Metal-binding</keyword>
<sequence length="500" mass="56557">MITEKEFLKLTQKGNLIPVYKEILGDLDTPVSAYFKIADKAKYSFLLESVEGEAKVARFSFLAKNPELILETKNQKATITRFVKDKAIKEVYEISDSPLDFIRNILKQYKFVNVEGLPRFCGGLVGYMSYDIVRFFEKIPQNTTDDLKLPDMLKVLAKDLVIFDHLSHTIKIVSCVHIKEGFSKAEKIKAYSQAIKQINQLQKELHQPLSTQHHRHKKPSTTQLKVKSNFTQPQFEKIVNEAKKQIRAGEIIQVVLSQRFSVDVKTDPFNIYRTLRGLNPSPYMYYLNFDKIQIIGASPELLVRCEDGIVETRPIAGTRPRGKNESEDDALAQDLLNDPKEKAEHIMLVDLGRNDLGRVCKKGSIALSEFMNVEKYSHVMHIVSNVKGKLRKDKDDLDVLKAAFPAGTLSGAPKIRAMEIIEDLEKVQRGPYGGCIGYFSFSGNLDTCITIRTIVVAKNKAYVQAGAGIVSDSNPKKEFQETENKAKAQIKAIELAHRQF</sequence>
<comment type="subunit">
    <text evidence="4">Heterotetramer consisting of two non-identical subunits: a beta subunit (TrpG) and a large alpha subunit (TrpE).</text>
</comment>
<proteinExistence type="inferred from homology"/>
<keyword evidence="7" id="KW-0028">Amino-acid biosynthesis</keyword>
<evidence type="ECO:0000256" key="2">
    <source>
        <dbReference type="ARBA" id="ARBA00004873"/>
    </source>
</evidence>
<evidence type="ECO:0000256" key="7">
    <source>
        <dbReference type="ARBA" id="ARBA00022605"/>
    </source>
</evidence>
<dbReference type="GO" id="GO:0046872">
    <property type="term" value="F:metal ion binding"/>
    <property type="evidence" value="ECO:0007669"/>
    <property type="project" value="UniProtKB-KW"/>
</dbReference>
<dbReference type="AlphaFoldDB" id="A0A3B1E0R3"/>
<dbReference type="NCBIfam" id="TIGR01820">
    <property type="entry name" value="TrpE-arch"/>
    <property type="match status" value="1"/>
</dbReference>
<evidence type="ECO:0000256" key="12">
    <source>
        <dbReference type="ARBA" id="ARBA00023239"/>
    </source>
</evidence>
<evidence type="ECO:0000256" key="14">
    <source>
        <dbReference type="ARBA" id="ARBA00047683"/>
    </source>
</evidence>
<dbReference type="InterPro" id="IPR019999">
    <property type="entry name" value="Anth_synth_I-like"/>
</dbReference>
<evidence type="ECO:0000256" key="8">
    <source>
        <dbReference type="ARBA" id="ARBA00022723"/>
    </source>
</evidence>
<keyword evidence="12 17" id="KW-0456">Lyase</keyword>
<dbReference type="InterPro" id="IPR010116">
    <property type="entry name" value="Anthranilate_synth_I_arc_typ"/>
</dbReference>
<dbReference type="PRINTS" id="PR00095">
    <property type="entry name" value="ANTSNTHASEI"/>
</dbReference>
<dbReference type="GO" id="GO:0000162">
    <property type="term" value="P:L-tryptophan biosynthetic process"/>
    <property type="evidence" value="ECO:0007669"/>
    <property type="project" value="UniProtKB-UniPathway"/>
</dbReference>
<dbReference type="EMBL" id="UOGJ01000030">
    <property type="protein sequence ID" value="VAX35137.1"/>
    <property type="molecule type" value="Genomic_DNA"/>
</dbReference>
<evidence type="ECO:0000259" key="16">
    <source>
        <dbReference type="Pfam" id="PF04715"/>
    </source>
</evidence>
<dbReference type="GO" id="GO:0004049">
    <property type="term" value="F:anthranilate synthase activity"/>
    <property type="evidence" value="ECO:0007669"/>
    <property type="project" value="UniProtKB-EC"/>
</dbReference>
<evidence type="ECO:0000313" key="17">
    <source>
        <dbReference type="EMBL" id="VAX35137.1"/>
    </source>
</evidence>
<comment type="catalytic activity">
    <reaction evidence="14">
        <text>chorismate + L-glutamine = anthranilate + pyruvate + L-glutamate + H(+)</text>
        <dbReference type="Rhea" id="RHEA:21732"/>
        <dbReference type="ChEBI" id="CHEBI:15361"/>
        <dbReference type="ChEBI" id="CHEBI:15378"/>
        <dbReference type="ChEBI" id="CHEBI:16567"/>
        <dbReference type="ChEBI" id="CHEBI:29748"/>
        <dbReference type="ChEBI" id="CHEBI:29985"/>
        <dbReference type="ChEBI" id="CHEBI:58359"/>
        <dbReference type="EC" id="4.1.3.27"/>
    </reaction>
</comment>
<feature type="domain" description="Chorismate-utilising enzyme C-terminal" evidence="15">
    <location>
        <begin position="232"/>
        <end position="485"/>
    </location>
</feature>
<feature type="domain" description="Anthranilate synthase component I N-terminal" evidence="16">
    <location>
        <begin position="26"/>
        <end position="170"/>
    </location>
</feature>
<keyword evidence="9" id="KW-0822">Tryptophan biosynthesis</keyword>
<evidence type="ECO:0000256" key="1">
    <source>
        <dbReference type="ARBA" id="ARBA00001946"/>
    </source>
</evidence>
<keyword evidence="11" id="KW-0057">Aromatic amino acid biosynthesis</keyword>
<dbReference type="PANTHER" id="PTHR11236:SF48">
    <property type="entry name" value="ISOCHORISMATE SYNTHASE MENF"/>
    <property type="match status" value="1"/>
</dbReference>
<dbReference type="UniPathway" id="UPA00035">
    <property type="reaction ID" value="UER00040"/>
</dbReference>
<evidence type="ECO:0000256" key="11">
    <source>
        <dbReference type="ARBA" id="ARBA00023141"/>
    </source>
</evidence>
<evidence type="ECO:0000256" key="13">
    <source>
        <dbReference type="ARBA" id="ARBA00025634"/>
    </source>
</evidence>
<comment type="pathway">
    <text evidence="2">Amino-acid biosynthesis; L-tryptophan biosynthesis; L-tryptophan from chorismate: step 1/5.</text>
</comment>
<organism evidence="17">
    <name type="scientific">hydrothermal vent metagenome</name>
    <dbReference type="NCBI Taxonomy" id="652676"/>
    <lineage>
        <taxon>unclassified sequences</taxon>
        <taxon>metagenomes</taxon>
        <taxon>ecological metagenomes</taxon>
    </lineage>
</organism>
<comment type="function">
    <text evidence="13">Part of a heterotetrameric complex that catalyzes the two-step biosynthesis of anthranilate, an intermediate in the biosynthesis of L-tryptophan. In the first step, the glutamine-binding beta subunit (TrpG) of anthranilate synthase (AS) provides the glutamine amidotransferase activity which generates ammonia as a substrate that, along with chorismate, is used in the second step, catalyzed by the large alpha subunit of AS (TrpE) to produce anthranilate. In the absence of TrpG, TrpE can synthesize anthranilate directly from chorismate and high concentrations of ammonia.</text>
</comment>
<accession>A0A3B1E0R3</accession>
<evidence type="ECO:0000256" key="9">
    <source>
        <dbReference type="ARBA" id="ARBA00022822"/>
    </source>
</evidence>
<dbReference type="EC" id="4.1.3.27" evidence="5"/>
<dbReference type="Pfam" id="PF04715">
    <property type="entry name" value="Anth_synt_I_N"/>
    <property type="match status" value="1"/>
</dbReference>